<feature type="transmembrane region" description="Helical" evidence="7">
    <location>
        <begin position="114"/>
        <end position="135"/>
    </location>
</feature>
<feature type="transmembrane region" description="Helical" evidence="7">
    <location>
        <begin position="79"/>
        <end position="102"/>
    </location>
</feature>
<protein>
    <submittedName>
        <fullName evidence="9">ABC transporter permease subunit</fullName>
    </submittedName>
</protein>
<gene>
    <name evidence="9" type="ORF">GON05_12030</name>
</gene>
<reference evidence="9 10" key="1">
    <citation type="submission" date="2019-12" db="EMBL/GenBank/DDBJ databases">
        <authorList>
            <person name="Huq M.A."/>
        </authorList>
    </citation>
    <scope>NUCLEOTIDE SEQUENCE [LARGE SCALE GENOMIC DNA]</scope>
    <source>
        <strain evidence="9 10">MAH-34</strain>
    </source>
</reference>
<evidence type="ECO:0000256" key="1">
    <source>
        <dbReference type="ARBA" id="ARBA00004651"/>
    </source>
</evidence>
<dbReference type="PANTHER" id="PTHR30193">
    <property type="entry name" value="ABC TRANSPORTER PERMEASE PROTEIN"/>
    <property type="match status" value="1"/>
</dbReference>
<dbReference type="Pfam" id="PF00528">
    <property type="entry name" value="BPD_transp_1"/>
    <property type="match status" value="1"/>
</dbReference>
<evidence type="ECO:0000259" key="8">
    <source>
        <dbReference type="PROSITE" id="PS50928"/>
    </source>
</evidence>
<evidence type="ECO:0000313" key="9">
    <source>
        <dbReference type="EMBL" id="MVQ35381.1"/>
    </source>
</evidence>
<keyword evidence="6 7" id="KW-0472">Membrane</keyword>
<evidence type="ECO:0000256" key="4">
    <source>
        <dbReference type="ARBA" id="ARBA00022692"/>
    </source>
</evidence>
<feature type="domain" description="ABC transmembrane type-1" evidence="8">
    <location>
        <begin position="77"/>
        <end position="290"/>
    </location>
</feature>
<feature type="transmembrane region" description="Helical" evidence="7">
    <location>
        <begin position="20"/>
        <end position="42"/>
    </location>
</feature>
<comment type="similarity">
    <text evidence="7">Belongs to the binding-protein-dependent transport system permease family.</text>
</comment>
<dbReference type="CDD" id="cd06261">
    <property type="entry name" value="TM_PBP2"/>
    <property type="match status" value="1"/>
</dbReference>
<dbReference type="SUPFAM" id="SSF161098">
    <property type="entry name" value="MetI-like"/>
    <property type="match status" value="1"/>
</dbReference>
<proteinExistence type="inferred from homology"/>
<dbReference type="PANTHER" id="PTHR30193:SF37">
    <property type="entry name" value="INNER MEMBRANE ABC TRANSPORTER PERMEASE PROTEIN YCJO"/>
    <property type="match status" value="1"/>
</dbReference>
<accession>A0ABW9U7F7</accession>
<evidence type="ECO:0000256" key="2">
    <source>
        <dbReference type="ARBA" id="ARBA00022448"/>
    </source>
</evidence>
<dbReference type="Gene3D" id="1.10.3720.10">
    <property type="entry name" value="MetI-like"/>
    <property type="match status" value="1"/>
</dbReference>
<feature type="transmembrane region" description="Helical" evidence="7">
    <location>
        <begin position="209"/>
        <end position="231"/>
    </location>
</feature>
<dbReference type="InterPro" id="IPR000515">
    <property type="entry name" value="MetI-like"/>
</dbReference>
<keyword evidence="5 7" id="KW-1133">Transmembrane helix</keyword>
<dbReference type="PROSITE" id="PS50928">
    <property type="entry name" value="ABC_TM1"/>
    <property type="match status" value="1"/>
</dbReference>
<dbReference type="EMBL" id="WSEM01000009">
    <property type="protein sequence ID" value="MVQ35381.1"/>
    <property type="molecule type" value="Genomic_DNA"/>
</dbReference>
<comment type="caution">
    <text evidence="9">The sequence shown here is derived from an EMBL/GenBank/DDBJ whole genome shotgun (WGS) entry which is preliminary data.</text>
</comment>
<feature type="transmembrane region" description="Helical" evidence="7">
    <location>
        <begin position="271"/>
        <end position="294"/>
    </location>
</feature>
<evidence type="ECO:0000313" key="10">
    <source>
        <dbReference type="Proteomes" id="UP000467637"/>
    </source>
</evidence>
<evidence type="ECO:0000256" key="3">
    <source>
        <dbReference type="ARBA" id="ARBA00022475"/>
    </source>
</evidence>
<evidence type="ECO:0000256" key="7">
    <source>
        <dbReference type="RuleBase" id="RU363032"/>
    </source>
</evidence>
<name>A0ABW9U7F7_9BACL</name>
<keyword evidence="2 7" id="KW-0813">Transport</keyword>
<keyword evidence="3" id="KW-1003">Cell membrane</keyword>
<comment type="subcellular location">
    <subcellularLocation>
        <location evidence="1 7">Cell membrane</location>
        <topology evidence="1 7">Multi-pass membrane protein</topology>
    </subcellularLocation>
</comment>
<organism evidence="9 10">
    <name type="scientific">Paenibacillus anseongense</name>
    <dbReference type="NCBI Taxonomy" id="2682845"/>
    <lineage>
        <taxon>Bacteria</taxon>
        <taxon>Bacillati</taxon>
        <taxon>Bacillota</taxon>
        <taxon>Bacilli</taxon>
        <taxon>Bacillales</taxon>
        <taxon>Paenibacillaceae</taxon>
        <taxon>Paenibacillus</taxon>
    </lineage>
</organism>
<dbReference type="Proteomes" id="UP000467637">
    <property type="component" value="Unassembled WGS sequence"/>
</dbReference>
<keyword evidence="4 7" id="KW-0812">Transmembrane</keyword>
<feature type="transmembrane region" description="Helical" evidence="7">
    <location>
        <begin position="165"/>
        <end position="188"/>
    </location>
</feature>
<dbReference type="InterPro" id="IPR051393">
    <property type="entry name" value="ABC_transporter_permease"/>
</dbReference>
<evidence type="ECO:0000256" key="5">
    <source>
        <dbReference type="ARBA" id="ARBA00022989"/>
    </source>
</evidence>
<keyword evidence="10" id="KW-1185">Reference proteome</keyword>
<evidence type="ECO:0000256" key="6">
    <source>
        <dbReference type="ARBA" id="ARBA00023136"/>
    </source>
</evidence>
<dbReference type="InterPro" id="IPR035906">
    <property type="entry name" value="MetI-like_sf"/>
</dbReference>
<sequence>MRGGTTTLSLKSWKTNIAGYLLLAPSLLVIAIFVLIPVLYSAGLSLYSWDMLRPTPTFVGVDNYQRLFTNEEFYHSLKITFLFAAMTVPLSMLIALIFALLLDQGSKKLMITYRSMFFAPMVTSTVAISVVWMFIFHPDYGLANAIIESFGFKPLRWLNDTNTSLMSLAIMSIWKTLGYNVIILLAGLQNTDSSVLEAAKVDGANKWQIVTRIRIPLLTPSLFLLLILLTIEQFQTFTQVNVMTKGGPAKSTELVVVQLYHYAFELFQMGYASAISMVIFAIVLLLVVLQMIVVGRKVHYQ</sequence>